<dbReference type="AlphaFoldDB" id="A0A1E4TI10"/>
<protein>
    <submittedName>
        <fullName evidence="1">Uncharacterized protein</fullName>
    </submittedName>
</protein>
<name>A0A1E4TI10_9ASCO</name>
<organism evidence="1 2">
    <name type="scientific">Tortispora caseinolytica NRRL Y-17796</name>
    <dbReference type="NCBI Taxonomy" id="767744"/>
    <lineage>
        <taxon>Eukaryota</taxon>
        <taxon>Fungi</taxon>
        <taxon>Dikarya</taxon>
        <taxon>Ascomycota</taxon>
        <taxon>Saccharomycotina</taxon>
        <taxon>Trigonopsidomycetes</taxon>
        <taxon>Trigonopsidales</taxon>
        <taxon>Trigonopsidaceae</taxon>
        <taxon>Tortispora</taxon>
    </lineage>
</organism>
<keyword evidence="2" id="KW-1185">Reference proteome</keyword>
<gene>
    <name evidence="1" type="ORF">CANCADRAFT_32044</name>
</gene>
<sequence length="53" mass="5957">MNNLRNSKCILTERSVIESLRLISQDEVVYACCKTTSTASKYLLYTLACALKP</sequence>
<dbReference type="EMBL" id="KV453842">
    <property type="protein sequence ID" value="ODV91386.1"/>
    <property type="molecule type" value="Genomic_DNA"/>
</dbReference>
<evidence type="ECO:0000313" key="1">
    <source>
        <dbReference type="EMBL" id="ODV91386.1"/>
    </source>
</evidence>
<dbReference type="Proteomes" id="UP000095023">
    <property type="component" value="Unassembled WGS sequence"/>
</dbReference>
<accession>A0A1E4TI10</accession>
<evidence type="ECO:0000313" key="2">
    <source>
        <dbReference type="Proteomes" id="UP000095023"/>
    </source>
</evidence>
<proteinExistence type="predicted"/>
<reference evidence="2" key="1">
    <citation type="submission" date="2016-02" db="EMBL/GenBank/DDBJ databases">
        <title>Comparative genomics of biotechnologically important yeasts.</title>
        <authorList>
            <consortium name="DOE Joint Genome Institute"/>
            <person name="Riley R."/>
            <person name="Haridas S."/>
            <person name="Wolfe K.H."/>
            <person name="Lopes M.R."/>
            <person name="Hittinger C.T."/>
            <person name="Goker M."/>
            <person name="Salamov A."/>
            <person name="Wisecaver J."/>
            <person name="Long T.M."/>
            <person name="Aerts A.L."/>
            <person name="Barry K."/>
            <person name="Choi C."/>
            <person name="Clum A."/>
            <person name="Coughlan A.Y."/>
            <person name="Deshpande S."/>
            <person name="Douglass A.P."/>
            <person name="Hanson S.J."/>
            <person name="Klenk H.-P."/>
            <person name="Labutti K."/>
            <person name="Lapidus A."/>
            <person name="Lindquist E."/>
            <person name="Lipzen A."/>
            <person name="Meier-Kolthoff J.P."/>
            <person name="Ohm R.A."/>
            <person name="Otillar R.P."/>
            <person name="Pangilinan J."/>
            <person name="Peng Y."/>
            <person name="Rokas A."/>
            <person name="Rosa C.A."/>
            <person name="Scheuner C."/>
            <person name="Sibirny A.A."/>
            <person name="Slot J.C."/>
            <person name="Stielow J.B."/>
            <person name="Sun H."/>
            <person name="Kurtzman C.P."/>
            <person name="Blackwell M."/>
            <person name="Jeffries T.W."/>
            <person name="Grigoriev I.V."/>
        </authorList>
    </citation>
    <scope>NUCLEOTIDE SEQUENCE [LARGE SCALE GENOMIC DNA]</scope>
    <source>
        <strain evidence="2">NRRL Y-17796</strain>
    </source>
</reference>